<dbReference type="GO" id="GO:0006900">
    <property type="term" value="P:vesicle budding from membrane"/>
    <property type="evidence" value="ECO:0007669"/>
    <property type="project" value="TreeGrafter"/>
</dbReference>
<dbReference type="GO" id="GO:0032511">
    <property type="term" value="P:late endosome to vacuole transport via multivesicular body sorting pathway"/>
    <property type="evidence" value="ECO:0007669"/>
    <property type="project" value="TreeGrafter"/>
</dbReference>
<dbReference type="GO" id="GO:0005771">
    <property type="term" value="C:multivesicular body"/>
    <property type="evidence" value="ECO:0007669"/>
    <property type="project" value="TreeGrafter"/>
</dbReference>
<dbReference type="EMBL" id="JAKKPZ010000014">
    <property type="protein sequence ID" value="KAI1713872.1"/>
    <property type="molecule type" value="Genomic_DNA"/>
</dbReference>
<dbReference type="GO" id="GO:0000815">
    <property type="term" value="C:ESCRT III complex"/>
    <property type="evidence" value="ECO:0007669"/>
    <property type="project" value="TreeGrafter"/>
</dbReference>
<evidence type="ECO:0000256" key="7">
    <source>
        <dbReference type="SAM" id="Coils"/>
    </source>
</evidence>
<dbReference type="InterPro" id="IPR005024">
    <property type="entry name" value="Snf7_fam"/>
</dbReference>
<feature type="coiled-coil region" evidence="7">
    <location>
        <begin position="24"/>
        <end position="150"/>
    </location>
</feature>
<gene>
    <name evidence="9" type="ORF">DdX_08755</name>
</gene>
<protein>
    <submittedName>
        <fullName evidence="9">Snf7 domain-containing protein</fullName>
    </submittedName>
</protein>
<keyword evidence="4" id="KW-0967">Endosome</keyword>
<keyword evidence="10" id="KW-1185">Reference proteome</keyword>
<proteinExistence type="inferred from homology"/>
<accession>A0AAD4R714</accession>
<evidence type="ECO:0000313" key="10">
    <source>
        <dbReference type="Proteomes" id="UP001201812"/>
    </source>
</evidence>
<dbReference type="PANTHER" id="PTHR22761:SF5">
    <property type="entry name" value="CHARGED MULTIVESICULAR BODY PROTEIN 6"/>
    <property type="match status" value="1"/>
</dbReference>
<reference evidence="9" key="1">
    <citation type="submission" date="2022-01" db="EMBL/GenBank/DDBJ databases">
        <title>Genome Sequence Resource for Two Populations of Ditylenchus destructor, the Migratory Endoparasitic Phytonematode.</title>
        <authorList>
            <person name="Zhang H."/>
            <person name="Lin R."/>
            <person name="Xie B."/>
        </authorList>
    </citation>
    <scope>NUCLEOTIDE SEQUENCE</scope>
    <source>
        <strain evidence="9">BazhouSP</strain>
    </source>
</reference>
<evidence type="ECO:0000256" key="4">
    <source>
        <dbReference type="ARBA" id="ARBA00022753"/>
    </source>
</evidence>
<comment type="caution">
    <text evidence="9">The sequence shown here is derived from an EMBL/GenBank/DDBJ whole genome shotgun (WGS) entry which is preliminary data.</text>
</comment>
<feature type="compositionally biased region" description="Basic and acidic residues" evidence="8">
    <location>
        <begin position="180"/>
        <end position="192"/>
    </location>
</feature>
<organism evidence="9 10">
    <name type="scientific">Ditylenchus destructor</name>
    <dbReference type="NCBI Taxonomy" id="166010"/>
    <lineage>
        <taxon>Eukaryota</taxon>
        <taxon>Metazoa</taxon>
        <taxon>Ecdysozoa</taxon>
        <taxon>Nematoda</taxon>
        <taxon>Chromadorea</taxon>
        <taxon>Rhabditida</taxon>
        <taxon>Tylenchina</taxon>
        <taxon>Tylenchomorpha</taxon>
        <taxon>Sphaerularioidea</taxon>
        <taxon>Anguinidae</taxon>
        <taxon>Anguininae</taxon>
        <taxon>Ditylenchus</taxon>
    </lineage>
</organism>
<dbReference type="Pfam" id="PF03357">
    <property type="entry name" value="Snf7"/>
    <property type="match status" value="1"/>
</dbReference>
<keyword evidence="7" id="KW-0175">Coiled coil</keyword>
<dbReference type="PANTHER" id="PTHR22761">
    <property type="entry name" value="CHARGED MULTIVESICULAR BODY PROTEIN"/>
    <property type="match status" value="1"/>
</dbReference>
<evidence type="ECO:0000256" key="8">
    <source>
        <dbReference type="SAM" id="MobiDB-lite"/>
    </source>
</evidence>
<evidence type="ECO:0000256" key="6">
    <source>
        <dbReference type="ARBA" id="ARBA00023136"/>
    </source>
</evidence>
<comment type="similarity">
    <text evidence="2">Belongs to the SNF7 family.</text>
</comment>
<name>A0AAD4R714_9BILA</name>
<keyword evidence="6" id="KW-0472">Membrane</keyword>
<evidence type="ECO:0000256" key="2">
    <source>
        <dbReference type="ARBA" id="ARBA00006190"/>
    </source>
</evidence>
<evidence type="ECO:0000313" key="9">
    <source>
        <dbReference type="EMBL" id="KAI1713872.1"/>
    </source>
</evidence>
<evidence type="ECO:0000256" key="1">
    <source>
        <dbReference type="ARBA" id="ARBA00004608"/>
    </source>
</evidence>
<keyword evidence="5" id="KW-0653">Protein transport</keyword>
<dbReference type="GO" id="GO:0015031">
    <property type="term" value="P:protein transport"/>
    <property type="evidence" value="ECO:0007669"/>
    <property type="project" value="UniProtKB-KW"/>
</dbReference>
<feature type="region of interest" description="Disordered" evidence="8">
    <location>
        <begin position="165"/>
        <end position="205"/>
    </location>
</feature>
<evidence type="ECO:0000256" key="5">
    <source>
        <dbReference type="ARBA" id="ARBA00022927"/>
    </source>
</evidence>
<dbReference type="Proteomes" id="UP001201812">
    <property type="component" value="Unassembled WGS sequence"/>
</dbReference>
<keyword evidence="3" id="KW-0813">Transport</keyword>
<sequence>MGSIFSKKHGNSPKYEATEQEKAILALKMQRDNMKQAFKRYENNIVKEKNMARNLLNDGRKDRALVVLKRKKYQEQLMDRILLQLDQIERMVHEIEAAQLNKEVYEKLRLGNQALKKLSEEFSIDEVEKLMEETREAAELQEELSSILATKLTQDDLDKVDEEYDEMIREQLPSVPTDELPQRAKEKEPEKKKERKAQKIALEAT</sequence>
<evidence type="ECO:0000256" key="3">
    <source>
        <dbReference type="ARBA" id="ARBA00022448"/>
    </source>
</evidence>
<comment type="subcellular location">
    <subcellularLocation>
        <location evidence="1">Endosome membrane</location>
    </subcellularLocation>
</comment>
<dbReference type="AlphaFoldDB" id="A0AAD4R714"/>